<dbReference type="SMART" id="SM00343">
    <property type="entry name" value="ZnF_C2HC"/>
    <property type="match status" value="1"/>
</dbReference>
<dbReference type="GO" id="GO:0008270">
    <property type="term" value="F:zinc ion binding"/>
    <property type="evidence" value="ECO:0007669"/>
    <property type="project" value="UniProtKB-KW"/>
</dbReference>
<keyword evidence="1" id="KW-0863">Zinc-finger</keyword>
<dbReference type="InterPro" id="IPR001878">
    <property type="entry name" value="Znf_CCHC"/>
</dbReference>
<dbReference type="GO" id="GO:0003676">
    <property type="term" value="F:nucleic acid binding"/>
    <property type="evidence" value="ECO:0007669"/>
    <property type="project" value="InterPro"/>
</dbReference>
<dbReference type="Proteomes" id="UP000054630">
    <property type="component" value="Unassembled WGS sequence"/>
</dbReference>
<dbReference type="InterPro" id="IPR036875">
    <property type="entry name" value="Znf_CCHC_sf"/>
</dbReference>
<dbReference type="Gene3D" id="4.10.60.10">
    <property type="entry name" value="Zinc finger, CCHC-type"/>
    <property type="match status" value="1"/>
</dbReference>
<dbReference type="GO" id="GO:0019899">
    <property type="term" value="F:enzyme binding"/>
    <property type="evidence" value="ECO:0007669"/>
    <property type="project" value="UniProtKB-ARBA"/>
</dbReference>
<dbReference type="OrthoDB" id="6509069at2759"/>
<accession>A0A0V0SKI6</accession>
<dbReference type="SUPFAM" id="SSF57756">
    <property type="entry name" value="Retrovirus zinc finger-like domains"/>
    <property type="match status" value="1"/>
</dbReference>
<protein>
    <recommendedName>
        <fullName evidence="2">CCHC-type domain-containing protein</fullName>
    </recommendedName>
</protein>
<sequence length="105" mass="11832">MEVAAREKRVWRELTTLKASVSSVKAVADQEDLQPSVEVTEAAATTKLLMTDIFAAAKTAPPQQRRQREKKDHRTCWTCRRTGHISRDCQASPRDYRTSKVSSTA</sequence>
<feature type="domain" description="CCHC-type" evidence="2">
    <location>
        <begin position="76"/>
        <end position="89"/>
    </location>
</feature>
<gene>
    <name evidence="3" type="ORF">T07_10526</name>
</gene>
<proteinExistence type="predicted"/>
<keyword evidence="1" id="KW-0862">Zinc</keyword>
<keyword evidence="1" id="KW-0479">Metal-binding</keyword>
<dbReference type="STRING" id="6336.A0A0V0SKI6"/>
<dbReference type="Pfam" id="PF00098">
    <property type="entry name" value="zf-CCHC"/>
    <property type="match status" value="1"/>
</dbReference>
<dbReference type="PROSITE" id="PS50158">
    <property type="entry name" value="ZF_CCHC"/>
    <property type="match status" value="1"/>
</dbReference>
<evidence type="ECO:0000256" key="1">
    <source>
        <dbReference type="PROSITE-ProRule" id="PRU00047"/>
    </source>
</evidence>
<reference evidence="3 4" key="1">
    <citation type="submission" date="2015-01" db="EMBL/GenBank/DDBJ databases">
        <title>Evolution of Trichinella species and genotypes.</title>
        <authorList>
            <person name="Korhonen P.K."/>
            <person name="Edoardo P."/>
            <person name="Giuseppe L.R."/>
            <person name="Gasser R.B."/>
        </authorList>
    </citation>
    <scope>NUCLEOTIDE SEQUENCE [LARGE SCALE GENOMIC DNA]</scope>
    <source>
        <strain evidence="3">ISS37</strain>
    </source>
</reference>
<name>A0A0V0SKI6_9BILA</name>
<evidence type="ECO:0000313" key="3">
    <source>
        <dbReference type="EMBL" id="KRX27257.1"/>
    </source>
</evidence>
<organism evidence="3 4">
    <name type="scientific">Trichinella nelsoni</name>
    <dbReference type="NCBI Taxonomy" id="6336"/>
    <lineage>
        <taxon>Eukaryota</taxon>
        <taxon>Metazoa</taxon>
        <taxon>Ecdysozoa</taxon>
        <taxon>Nematoda</taxon>
        <taxon>Enoplea</taxon>
        <taxon>Dorylaimia</taxon>
        <taxon>Trichinellida</taxon>
        <taxon>Trichinellidae</taxon>
        <taxon>Trichinella</taxon>
    </lineage>
</organism>
<keyword evidence="4" id="KW-1185">Reference proteome</keyword>
<evidence type="ECO:0000259" key="2">
    <source>
        <dbReference type="PROSITE" id="PS50158"/>
    </source>
</evidence>
<comment type="caution">
    <text evidence="3">The sequence shown here is derived from an EMBL/GenBank/DDBJ whole genome shotgun (WGS) entry which is preliminary data.</text>
</comment>
<dbReference type="AlphaFoldDB" id="A0A0V0SKI6"/>
<evidence type="ECO:0000313" key="4">
    <source>
        <dbReference type="Proteomes" id="UP000054630"/>
    </source>
</evidence>
<dbReference type="EMBL" id="JYDL01000004">
    <property type="protein sequence ID" value="KRX27257.1"/>
    <property type="molecule type" value="Genomic_DNA"/>
</dbReference>